<evidence type="ECO:0000256" key="2">
    <source>
        <dbReference type="RuleBase" id="RU000363"/>
    </source>
</evidence>
<proteinExistence type="inferred from homology"/>
<dbReference type="PRINTS" id="PR00081">
    <property type="entry name" value="GDHRDH"/>
</dbReference>
<reference evidence="4" key="1">
    <citation type="journal article" date="2019" name="Int. J. Syst. Evol. Microbiol.">
        <title>The Global Catalogue of Microorganisms (GCM) 10K type strain sequencing project: providing services to taxonomists for standard genome sequencing and annotation.</title>
        <authorList>
            <consortium name="The Broad Institute Genomics Platform"/>
            <consortium name="The Broad Institute Genome Sequencing Center for Infectious Disease"/>
            <person name="Wu L."/>
            <person name="Ma J."/>
        </authorList>
    </citation>
    <scope>NUCLEOTIDE SEQUENCE [LARGE SCALE GENOMIC DNA]</scope>
    <source>
        <strain evidence="4">TISTR 1906</strain>
    </source>
</reference>
<comment type="caution">
    <text evidence="3">The sequence shown here is derived from an EMBL/GenBank/DDBJ whole genome shotgun (WGS) entry which is preliminary data.</text>
</comment>
<dbReference type="PROSITE" id="PS00061">
    <property type="entry name" value="ADH_SHORT"/>
    <property type="match status" value="1"/>
</dbReference>
<gene>
    <name evidence="3" type="ORF">ACFSW6_04015</name>
</gene>
<dbReference type="InterPro" id="IPR002347">
    <property type="entry name" value="SDR_fam"/>
</dbReference>
<name>A0ABW5UI68_9BURK</name>
<dbReference type="Pfam" id="PF00106">
    <property type="entry name" value="adh_short"/>
    <property type="match status" value="1"/>
</dbReference>
<dbReference type="GO" id="GO:0016491">
    <property type="term" value="F:oxidoreductase activity"/>
    <property type="evidence" value="ECO:0007669"/>
    <property type="project" value="UniProtKB-KW"/>
</dbReference>
<dbReference type="RefSeq" id="WP_066480271.1">
    <property type="nucleotide sequence ID" value="NZ_BCNT01000011.1"/>
</dbReference>
<keyword evidence="4" id="KW-1185">Reference proteome</keyword>
<dbReference type="CDD" id="cd05233">
    <property type="entry name" value="SDR_c"/>
    <property type="match status" value="1"/>
</dbReference>
<evidence type="ECO:0000313" key="4">
    <source>
        <dbReference type="Proteomes" id="UP001597463"/>
    </source>
</evidence>
<dbReference type="Gene3D" id="3.40.50.720">
    <property type="entry name" value="NAD(P)-binding Rossmann-like Domain"/>
    <property type="match status" value="1"/>
</dbReference>
<accession>A0ABW5UI68</accession>
<dbReference type="Proteomes" id="UP001597463">
    <property type="component" value="Unassembled WGS sequence"/>
</dbReference>
<dbReference type="InterPro" id="IPR020904">
    <property type="entry name" value="Sc_DH/Rdtase_CS"/>
</dbReference>
<dbReference type="EMBL" id="JBHUMV010000002">
    <property type="protein sequence ID" value="MFD2753242.1"/>
    <property type="molecule type" value="Genomic_DNA"/>
</dbReference>
<dbReference type="InterPro" id="IPR036291">
    <property type="entry name" value="NAD(P)-bd_dom_sf"/>
</dbReference>
<dbReference type="PANTHER" id="PTHR42879">
    <property type="entry name" value="3-OXOACYL-(ACYL-CARRIER-PROTEIN) REDUCTASE"/>
    <property type="match status" value="1"/>
</dbReference>
<dbReference type="InterPro" id="IPR050259">
    <property type="entry name" value="SDR"/>
</dbReference>
<protein>
    <submittedName>
        <fullName evidence="3">SDR family NAD(P)-dependent oxidoreductase</fullName>
        <ecNumber evidence="3">1.1.1.-</ecNumber>
    </submittedName>
</protein>
<dbReference type="SUPFAM" id="SSF51735">
    <property type="entry name" value="NAD(P)-binding Rossmann-fold domains"/>
    <property type="match status" value="1"/>
</dbReference>
<sequence>MTRDLNNQHALVTGAGQGIGEAIARQLLAHGARVTVLGRRAEPLRKLVDEFAGQCRMELADVASESEVKTAFDQAQQAQGAISILVNNAGQAQSAPFLKMDAAQWQNMLAVNLTGTMLCMQQVLPAMAAAGYGRIVNVASTAGLKGYAYVAAYVAAKHGVVGLTRSLALEFAKKGVTINAVCPGYTETEIVRESIARVVEKTGRTPEQAMAEFVKGNPQGRLVQPQEVADAVLWLCGPGAGAVTGQAIAVAGGEV</sequence>
<organism evidence="3 4">
    <name type="scientific">Comamonas terrae</name>
    <dbReference type="NCBI Taxonomy" id="673548"/>
    <lineage>
        <taxon>Bacteria</taxon>
        <taxon>Pseudomonadati</taxon>
        <taxon>Pseudomonadota</taxon>
        <taxon>Betaproteobacteria</taxon>
        <taxon>Burkholderiales</taxon>
        <taxon>Comamonadaceae</taxon>
        <taxon>Comamonas</taxon>
    </lineage>
</organism>
<dbReference type="PRINTS" id="PR00080">
    <property type="entry name" value="SDRFAMILY"/>
</dbReference>
<evidence type="ECO:0000313" key="3">
    <source>
        <dbReference type="EMBL" id="MFD2753242.1"/>
    </source>
</evidence>
<dbReference type="PANTHER" id="PTHR42879:SF2">
    <property type="entry name" value="3-OXOACYL-[ACYL-CARRIER-PROTEIN] REDUCTASE FABG"/>
    <property type="match status" value="1"/>
</dbReference>
<comment type="similarity">
    <text evidence="1 2">Belongs to the short-chain dehydrogenases/reductases (SDR) family.</text>
</comment>
<evidence type="ECO:0000256" key="1">
    <source>
        <dbReference type="ARBA" id="ARBA00006484"/>
    </source>
</evidence>
<keyword evidence="3" id="KW-0560">Oxidoreductase</keyword>
<dbReference type="EC" id="1.1.1.-" evidence="3"/>